<dbReference type="Pfam" id="PF04140">
    <property type="entry name" value="ICMT"/>
    <property type="match status" value="1"/>
</dbReference>
<evidence type="ECO:0000256" key="5">
    <source>
        <dbReference type="SAM" id="Phobius"/>
    </source>
</evidence>
<evidence type="ECO:0000256" key="2">
    <source>
        <dbReference type="ARBA" id="ARBA00022692"/>
    </source>
</evidence>
<evidence type="ECO:0000256" key="4">
    <source>
        <dbReference type="ARBA" id="ARBA00023136"/>
    </source>
</evidence>
<dbReference type="Gene3D" id="1.20.120.1630">
    <property type="match status" value="1"/>
</dbReference>
<keyword evidence="2 5" id="KW-0812">Transmembrane</keyword>
<sequence>MTAILYTLVLFFLIRIVSLLISISNEKRILKQGAVQYGRANSFLLSILHISFYSASFYEAYIQHTLFDIYSQVGLCLLIFAYTILFYVIYELREIWTVKLYILPNQKIVKSFLFRTVKHPNYFLNIIPELIGVGLLCHAWKTMLWLLPVYLVVLGIRIYQEEHAMRQITDPVPPVTGSEK</sequence>
<dbReference type="InterPro" id="IPR007269">
    <property type="entry name" value="ICMT_MeTrfase"/>
</dbReference>
<keyword evidence="7" id="KW-1185">Reference proteome</keyword>
<evidence type="ECO:0000313" key="7">
    <source>
        <dbReference type="Proteomes" id="UP000553459"/>
    </source>
</evidence>
<dbReference type="PANTHER" id="PTHR43847">
    <property type="entry name" value="BLL3993 PROTEIN"/>
    <property type="match status" value="1"/>
</dbReference>
<evidence type="ECO:0000256" key="3">
    <source>
        <dbReference type="ARBA" id="ARBA00022989"/>
    </source>
</evidence>
<keyword evidence="4 5" id="KW-0472">Membrane</keyword>
<dbReference type="Proteomes" id="UP000553459">
    <property type="component" value="Unassembled WGS sequence"/>
</dbReference>
<dbReference type="InterPro" id="IPR052527">
    <property type="entry name" value="Metal_cation-efflux_comp"/>
</dbReference>
<protein>
    <recommendedName>
        <fullName evidence="8">Isoprenylcysteine carboxyl methyltransferase</fullName>
    </recommendedName>
</protein>
<evidence type="ECO:0000256" key="1">
    <source>
        <dbReference type="ARBA" id="ARBA00004141"/>
    </source>
</evidence>
<organism evidence="6 7">
    <name type="scientific">Elizabethkingia argenteiflava</name>
    <dbReference type="NCBI Taxonomy" id="2681556"/>
    <lineage>
        <taxon>Bacteria</taxon>
        <taxon>Pseudomonadati</taxon>
        <taxon>Bacteroidota</taxon>
        <taxon>Flavobacteriia</taxon>
        <taxon>Flavobacteriales</taxon>
        <taxon>Weeksellaceae</taxon>
        <taxon>Elizabethkingia</taxon>
    </lineage>
</organism>
<dbReference type="GO" id="GO:0004671">
    <property type="term" value="F:protein C-terminal S-isoprenylcysteine carboxyl O-methyltransferase activity"/>
    <property type="evidence" value="ECO:0007669"/>
    <property type="project" value="InterPro"/>
</dbReference>
<evidence type="ECO:0000313" key="6">
    <source>
        <dbReference type="EMBL" id="NAW50644.1"/>
    </source>
</evidence>
<reference evidence="6 7" key="1">
    <citation type="submission" date="2019-11" db="EMBL/GenBank/DDBJ databases">
        <title>Characterization of Elizabethkingia argenteiflava sp. nov., isolated from inner surface of Soybean Pods.</title>
        <authorList>
            <person name="Mo S."/>
        </authorList>
    </citation>
    <scope>NUCLEOTIDE SEQUENCE [LARGE SCALE GENOMIC DNA]</scope>
    <source>
        <strain evidence="6 7">YB22</strain>
    </source>
</reference>
<dbReference type="EMBL" id="JAAABJ010000372">
    <property type="protein sequence ID" value="NAW50644.1"/>
    <property type="molecule type" value="Genomic_DNA"/>
</dbReference>
<name>A0A845PS31_9FLAO</name>
<gene>
    <name evidence="6" type="ORF">GNY06_04325</name>
</gene>
<keyword evidence="3 5" id="KW-1133">Transmembrane helix</keyword>
<dbReference type="AlphaFoldDB" id="A0A845PS31"/>
<dbReference type="GO" id="GO:0016020">
    <property type="term" value="C:membrane"/>
    <property type="evidence" value="ECO:0007669"/>
    <property type="project" value="UniProtKB-SubCell"/>
</dbReference>
<comment type="caution">
    <text evidence="6">The sequence shown here is derived from an EMBL/GenBank/DDBJ whole genome shotgun (WGS) entry which is preliminary data.</text>
</comment>
<evidence type="ECO:0008006" key="8">
    <source>
        <dbReference type="Google" id="ProtNLM"/>
    </source>
</evidence>
<comment type="subcellular location">
    <subcellularLocation>
        <location evidence="1">Membrane</location>
        <topology evidence="1">Multi-pass membrane protein</topology>
    </subcellularLocation>
</comment>
<dbReference type="PANTHER" id="PTHR43847:SF1">
    <property type="entry name" value="BLL3993 PROTEIN"/>
    <property type="match status" value="1"/>
</dbReference>
<accession>A0A845PS31</accession>
<feature type="transmembrane region" description="Helical" evidence="5">
    <location>
        <begin position="43"/>
        <end position="63"/>
    </location>
</feature>
<dbReference type="RefSeq" id="WP_166518968.1">
    <property type="nucleotide sequence ID" value="NZ_JAAABJ010000372.1"/>
</dbReference>
<feature type="transmembrane region" description="Helical" evidence="5">
    <location>
        <begin position="69"/>
        <end position="90"/>
    </location>
</feature>
<feature type="transmembrane region" description="Helical" evidence="5">
    <location>
        <begin position="6"/>
        <end position="23"/>
    </location>
</feature>
<proteinExistence type="predicted"/>